<protein>
    <submittedName>
        <fullName evidence="6">Small nuclear ribonucleoprotein Sm D1</fullName>
    </submittedName>
</protein>
<evidence type="ECO:0000256" key="2">
    <source>
        <dbReference type="ARBA" id="ARBA00023242"/>
    </source>
</evidence>
<organism evidence="6 7">
    <name type="scientific">Tritrichomonas musculus</name>
    <dbReference type="NCBI Taxonomy" id="1915356"/>
    <lineage>
        <taxon>Eukaryota</taxon>
        <taxon>Metamonada</taxon>
        <taxon>Parabasalia</taxon>
        <taxon>Tritrichomonadida</taxon>
        <taxon>Tritrichomonadidae</taxon>
        <taxon>Tritrichomonas</taxon>
    </lineage>
</organism>
<dbReference type="GO" id="GO:1990904">
    <property type="term" value="C:ribonucleoprotein complex"/>
    <property type="evidence" value="ECO:0007669"/>
    <property type="project" value="UniProtKB-KW"/>
</dbReference>
<keyword evidence="3 6" id="KW-0687">Ribonucleoprotein</keyword>
<proteinExistence type="predicted"/>
<comment type="caution">
    <text evidence="6">The sequence shown here is derived from an EMBL/GenBank/DDBJ whole genome shotgun (WGS) entry which is preliminary data.</text>
</comment>
<comment type="subcellular location">
    <subcellularLocation>
        <location evidence="1">Nucleus</location>
    </subcellularLocation>
</comment>
<dbReference type="Gene3D" id="2.30.30.100">
    <property type="match status" value="1"/>
</dbReference>
<dbReference type="InterPro" id="IPR001163">
    <property type="entry name" value="Sm_dom_euk/arc"/>
</dbReference>
<evidence type="ECO:0000256" key="1">
    <source>
        <dbReference type="ARBA" id="ARBA00004123"/>
    </source>
</evidence>
<evidence type="ECO:0000259" key="5">
    <source>
        <dbReference type="PROSITE" id="PS52002"/>
    </source>
</evidence>
<reference evidence="6 7" key="1">
    <citation type="submission" date="2024-04" db="EMBL/GenBank/DDBJ databases">
        <title>Tritrichomonas musculus Genome.</title>
        <authorList>
            <person name="Alves-Ferreira E."/>
            <person name="Grigg M."/>
            <person name="Lorenzi H."/>
            <person name="Galac M."/>
        </authorList>
    </citation>
    <scope>NUCLEOTIDE SEQUENCE [LARGE SCALE GENOMIC DNA]</scope>
    <source>
        <strain evidence="6 7">EAF2021</strain>
    </source>
</reference>
<accession>A0ABR2HFC4</accession>
<sequence length="111" mass="12851">MKLVHFLRKLVRENVSIELKDNTVVNGTVVGVDSAMNTHVRLVHIQKPGQQEERLENMTIRGAQIRYVILPDTINLGTLLVDDSPKKTRLRRGESKEEAERKPTLFIRHKW</sequence>
<evidence type="ECO:0000256" key="3">
    <source>
        <dbReference type="ARBA" id="ARBA00023274"/>
    </source>
</evidence>
<dbReference type="Pfam" id="PF01423">
    <property type="entry name" value="LSM"/>
    <property type="match status" value="1"/>
</dbReference>
<dbReference type="SMART" id="SM00651">
    <property type="entry name" value="Sm"/>
    <property type="match status" value="1"/>
</dbReference>
<dbReference type="SUPFAM" id="SSF50182">
    <property type="entry name" value="Sm-like ribonucleoproteins"/>
    <property type="match status" value="1"/>
</dbReference>
<dbReference type="InterPro" id="IPR047575">
    <property type="entry name" value="Sm"/>
</dbReference>
<keyword evidence="2" id="KW-0539">Nucleus</keyword>
<keyword evidence="7" id="KW-1185">Reference proteome</keyword>
<evidence type="ECO:0000313" key="6">
    <source>
        <dbReference type="EMBL" id="KAK8846132.1"/>
    </source>
</evidence>
<dbReference type="InterPro" id="IPR010920">
    <property type="entry name" value="LSM_dom_sf"/>
</dbReference>
<feature type="domain" description="Sm" evidence="5">
    <location>
        <begin position="2"/>
        <end position="74"/>
    </location>
</feature>
<dbReference type="Proteomes" id="UP001470230">
    <property type="component" value="Unassembled WGS sequence"/>
</dbReference>
<evidence type="ECO:0000256" key="4">
    <source>
        <dbReference type="SAM" id="MobiDB-lite"/>
    </source>
</evidence>
<dbReference type="InterPro" id="IPR027141">
    <property type="entry name" value="LSm4/Sm_D1/D3"/>
</dbReference>
<feature type="region of interest" description="Disordered" evidence="4">
    <location>
        <begin position="86"/>
        <end position="111"/>
    </location>
</feature>
<name>A0ABR2HFC4_9EUKA</name>
<dbReference type="PANTHER" id="PTHR23338">
    <property type="entry name" value="SMALL NUCLEAR RIBONUCLEOPROTEIN SM"/>
    <property type="match status" value="1"/>
</dbReference>
<gene>
    <name evidence="6" type="ORF">M9Y10_020136</name>
</gene>
<feature type="compositionally biased region" description="Basic and acidic residues" evidence="4">
    <location>
        <begin position="86"/>
        <end position="103"/>
    </location>
</feature>
<evidence type="ECO:0000313" key="7">
    <source>
        <dbReference type="Proteomes" id="UP001470230"/>
    </source>
</evidence>
<dbReference type="EMBL" id="JAPFFF010000029">
    <property type="protein sequence ID" value="KAK8846132.1"/>
    <property type="molecule type" value="Genomic_DNA"/>
</dbReference>
<dbReference type="PROSITE" id="PS52002">
    <property type="entry name" value="SM"/>
    <property type="match status" value="1"/>
</dbReference>